<evidence type="ECO:0000313" key="6">
    <source>
        <dbReference type="Proteomes" id="UP000548476"/>
    </source>
</evidence>
<dbReference type="SUPFAM" id="SSF46689">
    <property type="entry name" value="Homeodomain-like"/>
    <property type="match status" value="1"/>
</dbReference>
<dbReference type="Proteomes" id="UP000548476">
    <property type="component" value="Unassembled WGS sequence"/>
</dbReference>
<comment type="caution">
    <text evidence="5">The sequence shown here is derived from an EMBL/GenBank/DDBJ whole genome shotgun (WGS) entry which is preliminary data.</text>
</comment>
<organism evidence="5 6">
    <name type="scientific">Phytomonospora endophytica</name>
    <dbReference type="NCBI Taxonomy" id="714109"/>
    <lineage>
        <taxon>Bacteria</taxon>
        <taxon>Bacillati</taxon>
        <taxon>Actinomycetota</taxon>
        <taxon>Actinomycetes</taxon>
        <taxon>Micromonosporales</taxon>
        <taxon>Micromonosporaceae</taxon>
        <taxon>Phytomonospora</taxon>
    </lineage>
</organism>
<feature type="region of interest" description="Disordered" evidence="3">
    <location>
        <begin position="1"/>
        <end position="20"/>
    </location>
</feature>
<evidence type="ECO:0000256" key="2">
    <source>
        <dbReference type="PROSITE-ProRule" id="PRU00335"/>
    </source>
</evidence>
<dbReference type="RefSeq" id="WP_203686851.1">
    <property type="nucleotide sequence ID" value="NZ_BONT01000086.1"/>
</dbReference>
<protein>
    <submittedName>
        <fullName evidence="5">AcrR family transcriptional regulator</fullName>
    </submittedName>
</protein>
<accession>A0A841G227</accession>
<dbReference type="AlphaFoldDB" id="A0A841G227"/>
<dbReference type="InterPro" id="IPR009057">
    <property type="entry name" value="Homeodomain-like_sf"/>
</dbReference>
<dbReference type="EMBL" id="JACHGT010000026">
    <property type="protein sequence ID" value="MBB6039822.1"/>
    <property type="molecule type" value="Genomic_DNA"/>
</dbReference>
<keyword evidence="1 2" id="KW-0238">DNA-binding</keyword>
<feature type="domain" description="HTH tetR-type" evidence="4">
    <location>
        <begin position="21"/>
        <end position="85"/>
    </location>
</feature>
<sequence>MTGEIPPAGGLPRRRRRQSEDEVAERMLTTAMGMVTATGLTVSLDHIGFEDVIREAGVARSAVYRHWPYKDLFFSDLLKELAKGAGPAMTQGEPSAYRALVRERLDRLADPGERLALVAELVRVGAAAELLAFRDSPDWRTYIALQATFLSLPESELRDEVRAALTRSESELTERLAGAYEAFAGLVGCRLKPALGIGYADVARLTSAAMRGMVIMAPTSPALTTETIATDPFGLGTAEWSAPGLAIAGIVMGFVEADPDVVFDDARTAALRALLDQDG</sequence>
<dbReference type="PROSITE" id="PS50977">
    <property type="entry name" value="HTH_TETR_2"/>
    <property type="match status" value="1"/>
</dbReference>
<evidence type="ECO:0000256" key="1">
    <source>
        <dbReference type="ARBA" id="ARBA00023125"/>
    </source>
</evidence>
<dbReference type="Gene3D" id="1.10.357.10">
    <property type="entry name" value="Tetracycline Repressor, domain 2"/>
    <property type="match status" value="1"/>
</dbReference>
<evidence type="ECO:0000256" key="3">
    <source>
        <dbReference type="SAM" id="MobiDB-lite"/>
    </source>
</evidence>
<gene>
    <name evidence="5" type="ORF">HNR73_007721</name>
</gene>
<keyword evidence="6" id="KW-1185">Reference proteome</keyword>
<reference evidence="5 6" key="1">
    <citation type="submission" date="2020-08" db="EMBL/GenBank/DDBJ databases">
        <title>Genomic Encyclopedia of Type Strains, Phase IV (KMG-IV): sequencing the most valuable type-strain genomes for metagenomic binning, comparative biology and taxonomic classification.</title>
        <authorList>
            <person name="Goeker M."/>
        </authorList>
    </citation>
    <scope>NUCLEOTIDE SEQUENCE [LARGE SCALE GENOMIC DNA]</scope>
    <source>
        <strain evidence="5 6">YIM 65646</strain>
    </source>
</reference>
<feature type="DNA-binding region" description="H-T-H motif" evidence="2">
    <location>
        <begin position="48"/>
        <end position="67"/>
    </location>
</feature>
<dbReference type="InterPro" id="IPR001647">
    <property type="entry name" value="HTH_TetR"/>
</dbReference>
<evidence type="ECO:0000259" key="4">
    <source>
        <dbReference type="PROSITE" id="PS50977"/>
    </source>
</evidence>
<evidence type="ECO:0000313" key="5">
    <source>
        <dbReference type="EMBL" id="MBB6039822.1"/>
    </source>
</evidence>
<dbReference type="GO" id="GO:0003677">
    <property type="term" value="F:DNA binding"/>
    <property type="evidence" value="ECO:0007669"/>
    <property type="project" value="UniProtKB-UniRule"/>
</dbReference>
<proteinExistence type="predicted"/>
<name>A0A841G227_9ACTN</name>